<comment type="cofactor">
    <cofactor evidence="2">
        <name>Zn(2+)</name>
        <dbReference type="ChEBI" id="CHEBI:29105"/>
    </cofactor>
</comment>
<dbReference type="Pfam" id="PF08240">
    <property type="entry name" value="ADH_N"/>
    <property type="match status" value="1"/>
</dbReference>
<feature type="domain" description="Alcohol dehydrogenase-like N-terminal" evidence="5">
    <location>
        <begin position="22"/>
        <end position="135"/>
    </location>
</feature>
<sequence>MKAVSVHEGELTVVDLPTPEPGPGQVLVAVTRSGICGSDLHARVHADASADVAVEVDYDRFMRRAHHVVMGHEFTGTVVAYGPKCRKRWPVGTPVVALPVLKRDGQVDMTGLSEQAPGGYAEYVLAQEAMTFEVPAGADPDQVAMTEPLAVAHHAVNRSEIRKREVALVIGCGPIGLAVILMLKAAGVRTVVASDYSPGRRALAQRCGADIVVDPAVQSPWEAYSRPATHLSSAPDYFGQGIDAMRMLRRVRGVPWKRVMKVAERAGQTPRGPVVFECVGVPGVIEDLVTHAPIRSRIIVVGVCMEPDTFRPTMAVNKELDLRFVFCYQPHEFHETLEMITDGRVDPTPLHTGTVGLDGVAQAFDDLADPERHAKILIDPTR</sequence>
<evidence type="ECO:0000259" key="4">
    <source>
        <dbReference type="Pfam" id="PF00107"/>
    </source>
</evidence>
<evidence type="ECO:0000313" key="6">
    <source>
        <dbReference type="EMBL" id="SKB07839.1"/>
    </source>
</evidence>
<keyword evidence="3" id="KW-0472">Membrane</keyword>
<dbReference type="InterPro" id="IPR002328">
    <property type="entry name" value="ADH_Zn_CS"/>
</dbReference>
<keyword evidence="1" id="KW-0560">Oxidoreductase</keyword>
<dbReference type="RefSeq" id="WP_078701368.1">
    <property type="nucleotide sequence ID" value="NZ_LT796768.1"/>
</dbReference>
<dbReference type="SUPFAM" id="SSF51735">
    <property type="entry name" value="NAD(P)-binding Rossmann-fold domains"/>
    <property type="match status" value="1"/>
</dbReference>
<dbReference type="PANTHER" id="PTHR43189">
    <property type="entry name" value="ZINC-TYPE ALCOHOL DEHYDROGENASE-LIKE PROTEIN C1198.01-RELATED"/>
    <property type="match status" value="1"/>
</dbReference>
<dbReference type="Proteomes" id="UP000191040">
    <property type="component" value="Chromosome I"/>
</dbReference>
<accession>A0A1T4Z1B9</accession>
<reference evidence="7" key="1">
    <citation type="submission" date="2017-02" db="EMBL/GenBank/DDBJ databases">
        <authorList>
            <person name="Varghese N."/>
            <person name="Submissions S."/>
        </authorList>
    </citation>
    <scope>NUCLEOTIDE SEQUENCE [LARGE SCALE GENOMIC DNA]</scope>
    <source>
        <strain evidence="7">9H-4</strain>
    </source>
</reference>
<dbReference type="InterPro" id="IPR013149">
    <property type="entry name" value="ADH-like_C"/>
</dbReference>
<dbReference type="AlphaFoldDB" id="A0A1T4Z1B9"/>
<protein>
    <submittedName>
        <fullName evidence="6">Threonine dehydrogenase</fullName>
    </submittedName>
</protein>
<evidence type="ECO:0000256" key="1">
    <source>
        <dbReference type="ARBA" id="ARBA00023002"/>
    </source>
</evidence>
<keyword evidence="7" id="KW-1185">Reference proteome</keyword>
<dbReference type="STRING" id="1736691.SAMN06295964_1863"/>
<keyword evidence="2" id="KW-0479">Metal-binding</keyword>
<organism evidence="6 7">
    <name type="scientific">Aeromicrobium choanae</name>
    <dbReference type="NCBI Taxonomy" id="1736691"/>
    <lineage>
        <taxon>Bacteria</taxon>
        <taxon>Bacillati</taxon>
        <taxon>Actinomycetota</taxon>
        <taxon>Actinomycetes</taxon>
        <taxon>Propionibacteriales</taxon>
        <taxon>Nocardioidaceae</taxon>
        <taxon>Aeromicrobium</taxon>
    </lineage>
</organism>
<evidence type="ECO:0000259" key="5">
    <source>
        <dbReference type="Pfam" id="PF08240"/>
    </source>
</evidence>
<dbReference type="InterPro" id="IPR011032">
    <property type="entry name" value="GroES-like_sf"/>
</dbReference>
<dbReference type="SUPFAM" id="SSF50129">
    <property type="entry name" value="GroES-like"/>
    <property type="match status" value="1"/>
</dbReference>
<evidence type="ECO:0000313" key="7">
    <source>
        <dbReference type="Proteomes" id="UP000191040"/>
    </source>
</evidence>
<evidence type="ECO:0000256" key="3">
    <source>
        <dbReference type="SAM" id="Phobius"/>
    </source>
</evidence>
<dbReference type="InterPro" id="IPR013154">
    <property type="entry name" value="ADH-like_N"/>
</dbReference>
<feature type="transmembrane region" description="Helical" evidence="3">
    <location>
        <begin position="166"/>
        <end position="187"/>
    </location>
</feature>
<gene>
    <name evidence="6" type="ORF">SAMN06295964_1863</name>
</gene>
<evidence type="ECO:0000256" key="2">
    <source>
        <dbReference type="RuleBase" id="RU361277"/>
    </source>
</evidence>
<dbReference type="PROSITE" id="PS00059">
    <property type="entry name" value="ADH_ZINC"/>
    <property type="match status" value="1"/>
</dbReference>
<dbReference type="Gene3D" id="3.40.50.720">
    <property type="entry name" value="NAD(P)-binding Rossmann-like Domain"/>
    <property type="match status" value="2"/>
</dbReference>
<dbReference type="Gene3D" id="3.90.180.10">
    <property type="entry name" value="Medium-chain alcohol dehydrogenases, catalytic domain"/>
    <property type="match status" value="2"/>
</dbReference>
<dbReference type="PANTHER" id="PTHR43189:SF1">
    <property type="entry name" value="ZINC-TYPE ALCOHOL DEHYDROGENASE-LIKE PROTEIN C1198.01"/>
    <property type="match status" value="1"/>
</dbReference>
<feature type="domain" description="Alcohol dehydrogenase-like C-terminal" evidence="4">
    <location>
        <begin position="174"/>
        <end position="217"/>
    </location>
</feature>
<dbReference type="CDD" id="cd08262">
    <property type="entry name" value="Zn_ADH8"/>
    <property type="match status" value="1"/>
</dbReference>
<dbReference type="Pfam" id="PF00107">
    <property type="entry name" value="ADH_zinc_N"/>
    <property type="match status" value="1"/>
</dbReference>
<dbReference type="GO" id="GO:0016491">
    <property type="term" value="F:oxidoreductase activity"/>
    <property type="evidence" value="ECO:0007669"/>
    <property type="project" value="UniProtKB-KW"/>
</dbReference>
<dbReference type="OrthoDB" id="9797931at2"/>
<comment type="similarity">
    <text evidence="2">Belongs to the zinc-containing alcohol dehydrogenase family.</text>
</comment>
<keyword evidence="3" id="KW-1133">Transmembrane helix</keyword>
<keyword evidence="2" id="KW-0862">Zinc</keyword>
<dbReference type="InterPro" id="IPR036291">
    <property type="entry name" value="NAD(P)-bd_dom_sf"/>
</dbReference>
<dbReference type="EMBL" id="LT796768">
    <property type="protein sequence ID" value="SKB07839.1"/>
    <property type="molecule type" value="Genomic_DNA"/>
</dbReference>
<dbReference type="GO" id="GO:0008270">
    <property type="term" value="F:zinc ion binding"/>
    <property type="evidence" value="ECO:0007669"/>
    <property type="project" value="InterPro"/>
</dbReference>
<name>A0A1T4Z1B9_9ACTN</name>
<proteinExistence type="inferred from homology"/>
<keyword evidence="3" id="KW-0812">Transmembrane</keyword>